<protein>
    <submittedName>
        <fullName evidence="1">Uncharacterized protein</fullName>
    </submittedName>
</protein>
<reference evidence="1 2" key="1">
    <citation type="journal article" date="2019" name="Sci. Rep.">
        <title>Orb-weaving spider Araneus ventricosus genome elucidates the spidroin gene catalogue.</title>
        <authorList>
            <person name="Kono N."/>
            <person name="Nakamura H."/>
            <person name="Ohtoshi R."/>
            <person name="Moran D.A.P."/>
            <person name="Shinohara A."/>
            <person name="Yoshida Y."/>
            <person name="Fujiwara M."/>
            <person name="Mori M."/>
            <person name="Tomita M."/>
            <person name="Arakawa K."/>
        </authorList>
    </citation>
    <scope>NUCLEOTIDE SEQUENCE [LARGE SCALE GENOMIC DNA]</scope>
</reference>
<accession>A0A4Y2RAP4</accession>
<proteinExistence type="predicted"/>
<organism evidence="1 2">
    <name type="scientific">Araneus ventricosus</name>
    <name type="common">Orbweaver spider</name>
    <name type="synonym">Epeira ventricosa</name>
    <dbReference type="NCBI Taxonomy" id="182803"/>
    <lineage>
        <taxon>Eukaryota</taxon>
        <taxon>Metazoa</taxon>
        <taxon>Ecdysozoa</taxon>
        <taxon>Arthropoda</taxon>
        <taxon>Chelicerata</taxon>
        <taxon>Arachnida</taxon>
        <taxon>Araneae</taxon>
        <taxon>Araneomorphae</taxon>
        <taxon>Entelegynae</taxon>
        <taxon>Araneoidea</taxon>
        <taxon>Araneidae</taxon>
        <taxon>Araneus</taxon>
    </lineage>
</organism>
<dbReference type="AlphaFoldDB" id="A0A4Y2RAP4"/>
<dbReference type="EMBL" id="BGPR01016396">
    <property type="protein sequence ID" value="GBN72837.1"/>
    <property type="molecule type" value="Genomic_DNA"/>
</dbReference>
<comment type="caution">
    <text evidence="1">The sequence shown here is derived from an EMBL/GenBank/DDBJ whole genome shotgun (WGS) entry which is preliminary data.</text>
</comment>
<keyword evidence="2" id="KW-1185">Reference proteome</keyword>
<gene>
    <name evidence="1" type="ORF">AVEN_136704_1</name>
</gene>
<name>A0A4Y2RAP4_ARAVE</name>
<evidence type="ECO:0000313" key="1">
    <source>
        <dbReference type="EMBL" id="GBN72837.1"/>
    </source>
</evidence>
<sequence>MGLFWYPRLGWELGWVPLLTCGTQHNRGHQNRPLRVQQAKIHGGSSVESGFEAGSQRPEAETLPLGHRRPFNIFMYCGWVPSCWNREPDEFVEQNIKINVSHSCSL</sequence>
<dbReference type="Proteomes" id="UP000499080">
    <property type="component" value="Unassembled WGS sequence"/>
</dbReference>
<evidence type="ECO:0000313" key="2">
    <source>
        <dbReference type="Proteomes" id="UP000499080"/>
    </source>
</evidence>